<dbReference type="RefSeq" id="WP_139066397.1">
    <property type="nucleotide sequence ID" value="NZ_CP040812.1"/>
</dbReference>
<keyword evidence="1" id="KW-0472">Membrane</keyword>
<evidence type="ECO:0000256" key="1">
    <source>
        <dbReference type="SAM" id="Phobius"/>
    </source>
</evidence>
<keyword evidence="1" id="KW-0812">Transmembrane</keyword>
<evidence type="ECO:0000313" key="2">
    <source>
        <dbReference type="EMBL" id="QCY69832.1"/>
    </source>
</evidence>
<dbReference type="OrthoDB" id="1452268at2"/>
<keyword evidence="3" id="KW-1185">Reference proteome</keyword>
<reference evidence="2 3" key="1">
    <citation type="submission" date="2019-06" db="EMBL/GenBank/DDBJ databases">
        <title>Complete genome sequence of Antarcticibacterium flavum KCTC 52984T from an Antarctic marine sediment.</title>
        <authorList>
            <person name="Lee Y.M."/>
            <person name="Shin S.C."/>
        </authorList>
    </citation>
    <scope>NUCLEOTIDE SEQUENCE [LARGE SCALE GENOMIC DNA]</scope>
    <source>
        <strain evidence="2 3">KCTC 52984</strain>
    </source>
</reference>
<accession>A0A5B7X550</accession>
<protein>
    <recommendedName>
        <fullName evidence="4">DUF2007 domain-containing protein</fullName>
    </recommendedName>
</protein>
<dbReference type="Proteomes" id="UP000309016">
    <property type="component" value="Chromosome"/>
</dbReference>
<dbReference type="KEGG" id="afla:FHG64_10695"/>
<proteinExistence type="predicted"/>
<dbReference type="AlphaFoldDB" id="A0A5B7X550"/>
<name>A0A5B7X550_9FLAO</name>
<evidence type="ECO:0008006" key="4">
    <source>
        <dbReference type="Google" id="ProtNLM"/>
    </source>
</evidence>
<gene>
    <name evidence="2" type="ORF">FHG64_10695</name>
</gene>
<organism evidence="2 3">
    <name type="scientific">Antarcticibacterium flavum</name>
    <dbReference type="NCBI Taxonomy" id="2058175"/>
    <lineage>
        <taxon>Bacteria</taxon>
        <taxon>Pseudomonadati</taxon>
        <taxon>Bacteroidota</taxon>
        <taxon>Flavobacteriia</taxon>
        <taxon>Flavobacteriales</taxon>
        <taxon>Flavobacteriaceae</taxon>
        <taxon>Antarcticibacterium</taxon>
    </lineage>
</organism>
<evidence type="ECO:0000313" key="3">
    <source>
        <dbReference type="Proteomes" id="UP000309016"/>
    </source>
</evidence>
<sequence length="105" mass="12203">MSYFTIYTTSRQTKIIILKQLFEEHHIDYRVLKEPKYSAVPVGFRIQVTEKHGERAKNILKNHGFLGTPEPAPDSHMLSRFWIYLSMALFLIVIISILIKLSGNL</sequence>
<keyword evidence="1" id="KW-1133">Transmembrane helix</keyword>
<dbReference type="EMBL" id="CP040812">
    <property type="protein sequence ID" value="QCY69832.1"/>
    <property type="molecule type" value="Genomic_DNA"/>
</dbReference>
<feature type="transmembrane region" description="Helical" evidence="1">
    <location>
        <begin position="81"/>
        <end position="99"/>
    </location>
</feature>